<keyword evidence="7" id="KW-1185">Reference proteome</keyword>
<dbReference type="Proteomes" id="UP000239446">
    <property type="component" value="Unassembled WGS sequence"/>
</dbReference>
<dbReference type="EMBL" id="PTIU01000016">
    <property type="protein sequence ID" value="PPK54304.1"/>
    <property type="molecule type" value="Genomic_DNA"/>
</dbReference>
<reference evidence="4 7" key="1">
    <citation type="submission" date="2018-02" db="EMBL/GenBank/DDBJ databases">
        <title>Deep subsurface shale carbon reservoir microbial communities from Ohio and West Virginia, USA.</title>
        <authorList>
            <person name="Wrighton K."/>
        </authorList>
    </citation>
    <scope>NUCLEOTIDE SEQUENCE [LARGE SCALE GENOMIC DNA]</scope>
    <source>
        <strain evidence="4 7">UTICA-S1B6</strain>
    </source>
</reference>
<dbReference type="InterPro" id="IPR025668">
    <property type="entry name" value="Tnp_DDE_dom"/>
</dbReference>
<dbReference type="InterPro" id="IPR008490">
    <property type="entry name" value="Transposase_InsH_N"/>
</dbReference>
<evidence type="ECO:0000313" key="7">
    <source>
        <dbReference type="Proteomes" id="UP000239648"/>
    </source>
</evidence>
<sequence>MRHLEGTPRSQTLLLPPSVEDYVPEDHPVRVIDAFVDSLNLSEMGFRKAQTAHTGRRPYHPGDLLKLYIYAYLNQTSSTRRLEKECHRNLEVLWLMKQLAPDFKTIADFRKDNGDAVKKVCRQFIVFCKQAGLVSGQLVAIDGSKFKAAASKDQAVTRKQLEKQLGKLDQKIDRYLAQLAASEQGGDSGLNSDKVSEALAYLEAHKAELQDELKTLVDEDKTQHCRTEPDARLMKSGREGMVVGYNAQNAVDEEHQLIVHHELTQAGNDNQQLKPIAQEARDVLEGELETIVADAGYSNGQQISDLQSSEYDVAVPSNRAVNNQGAGGHFQKSDFTYLPEEDAYRCPAGKLLPHKTVSNKDRMHLYARSGCNQCPLQSQCTKADRRWVSRHFDEEALDRADDSATPERMIRRMATVEPTFATLKRLLNKGRFTCWGLGSASSEYSLGVLSYNLMRAINVLGVKGILARLA</sequence>
<evidence type="ECO:0000313" key="5">
    <source>
        <dbReference type="EMBL" id="PPK54304.1"/>
    </source>
</evidence>
<name>A0A2S6G5A2_9GAMM</name>
<feature type="domain" description="Transposase InsH N-terminal" evidence="2">
    <location>
        <begin position="18"/>
        <end position="111"/>
    </location>
</feature>
<feature type="domain" description="Transposase DDE" evidence="3">
    <location>
        <begin position="346"/>
        <end position="455"/>
    </location>
</feature>
<accession>A0A2S6G5A2</accession>
<evidence type="ECO:0000313" key="6">
    <source>
        <dbReference type="Proteomes" id="UP000239446"/>
    </source>
</evidence>
<dbReference type="Proteomes" id="UP000239648">
    <property type="component" value="Unassembled WGS sequence"/>
</dbReference>
<dbReference type="RefSeq" id="WP_104416480.1">
    <property type="nucleotide sequence ID" value="NZ_PTIT01000017.1"/>
</dbReference>
<dbReference type="EMBL" id="PTIT01000017">
    <property type="protein sequence ID" value="PPK51003.1"/>
    <property type="molecule type" value="Genomic_DNA"/>
</dbReference>
<dbReference type="Pfam" id="PF13751">
    <property type="entry name" value="DDE_Tnp_1_6"/>
    <property type="match status" value="1"/>
</dbReference>
<protein>
    <submittedName>
        <fullName evidence="5">IS4 family transposase</fullName>
    </submittedName>
</protein>
<feature type="coiled-coil region" evidence="1">
    <location>
        <begin position="158"/>
        <end position="219"/>
    </location>
</feature>
<organism evidence="5 6">
    <name type="scientific">Marinobacter persicus</name>
    <dbReference type="NCBI Taxonomy" id="930118"/>
    <lineage>
        <taxon>Bacteria</taxon>
        <taxon>Pseudomonadati</taxon>
        <taxon>Pseudomonadota</taxon>
        <taxon>Gammaproteobacteria</taxon>
        <taxon>Pseudomonadales</taxon>
        <taxon>Marinobacteraceae</taxon>
        <taxon>Marinobacter</taxon>
    </lineage>
</organism>
<dbReference type="AlphaFoldDB" id="A0A2S6G5A2"/>
<dbReference type="InterPro" id="IPR047629">
    <property type="entry name" value="IS1182_transpos"/>
</dbReference>
<reference evidence="5 6" key="2">
    <citation type="submission" date="2018-02" db="EMBL/GenBank/DDBJ databases">
        <title>Subsurface microbial communities from deep shales in Ohio and West Virginia, USA.</title>
        <authorList>
            <person name="Wrighton K."/>
        </authorList>
    </citation>
    <scope>NUCLEOTIDE SEQUENCE [LARGE SCALE GENOMIC DNA]</scope>
    <source>
        <strain evidence="5 6">UTICA-S1B9</strain>
    </source>
</reference>
<keyword evidence="1" id="KW-0175">Coiled coil</keyword>
<dbReference type="NCBIfam" id="NF033551">
    <property type="entry name" value="transpos_IS1182"/>
    <property type="match status" value="1"/>
</dbReference>
<evidence type="ECO:0000313" key="4">
    <source>
        <dbReference type="EMBL" id="PPK51003.1"/>
    </source>
</evidence>
<dbReference type="Pfam" id="PF05598">
    <property type="entry name" value="DUF772"/>
    <property type="match status" value="1"/>
</dbReference>
<evidence type="ECO:0000259" key="3">
    <source>
        <dbReference type="Pfam" id="PF13751"/>
    </source>
</evidence>
<gene>
    <name evidence="5" type="ORF">B0H24_101629</name>
    <name evidence="4" type="ORF">BY455_11729</name>
</gene>
<proteinExistence type="predicted"/>
<dbReference type="PANTHER" id="PTHR33408">
    <property type="entry name" value="TRANSPOSASE"/>
    <property type="match status" value="1"/>
</dbReference>
<comment type="caution">
    <text evidence="5">The sequence shown here is derived from an EMBL/GenBank/DDBJ whole genome shotgun (WGS) entry which is preliminary data.</text>
</comment>
<evidence type="ECO:0000259" key="2">
    <source>
        <dbReference type="Pfam" id="PF05598"/>
    </source>
</evidence>
<dbReference type="PANTHER" id="PTHR33408:SF2">
    <property type="entry name" value="TRANSPOSASE DDE DOMAIN-CONTAINING PROTEIN"/>
    <property type="match status" value="1"/>
</dbReference>
<evidence type="ECO:0000256" key="1">
    <source>
        <dbReference type="SAM" id="Coils"/>
    </source>
</evidence>
<dbReference type="OrthoDB" id="9182628at2"/>